<dbReference type="Pfam" id="PF09346">
    <property type="entry name" value="SMI1_KNR4"/>
    <property type="match status" value="1"/>
</dbReference>
<gene>
    <name evidence="2" type="ORF">AN963_29940</name>
</gene>
<organism evidence="2 3">
    <name type="scientific">Brevibacillus choshinensis</name>
    <dbReference type="NCBI Taxonomy" id="54911"/>
    <lineage>
        <taxon>Bacteria</taxon>
        <taxon>Bacillati</taxon>
        <taxon>Bacillota</taxon>
        <taxon>Bacilli</taxon>
        <taxon>Bacillales</taxon>
        <taxon>Paenibacillaceae</taxon>
        <taxon>Brevibacillus</taxon>
    </lineage>
</organism>
<evidence type="ECO:0000259" key="1">
    <source>
        <dbReference type="SMART" id="SM00860"/>
    </source>
</evidence>
<dbReference type="Proteomes" id="UP000051063">
    <property type="component" value="Unassembled WGS sequence"/>
</dbReference>
<keyword evidence="3" id="KW-1185">Reference proteome</keyword>
<proteinExistence type="predicted"/>
<dbReference type="Gene3D" id="3.40.1580.10">
    <property type="entry name" value="SMI1/KNR4-like"/>
    <property type="match status" value="1"/>
</dbReference>
<accession>A0ABR5MZX7</accession>
<dbReference type="EMBL" id="LJJB01000015">
    <property type="protein sequence ID" value="KQL43665.1"/>
    <property type="molecule type" value="Genomic_DNA"/>
</dbReference>
<dbReference type="SUPFAM" id="SSF160631">
    <property type="entry name" value="SMI1/KNR4-like"/>
    <property type="match status" value="1"/>
</dbReference>
<dbReference type="InterPro" id="IPR037883">
    <property type="entry name" value="Knr4/Smi1-like_sf"/>
</dbReference>
<protein>
    <recommendedName>
        <fullName evidence="1">Knr4/Smi1-like domain-containing protein</fullName>
    </recommendedName>
</protein>
<evidence type="ECO:0000313" key="3">
    <source>
        <dbReference type="Proteomes" id="UP000051063"/>
    </source>
</evidence>
<evidence type="ECO:0000313" key="2">
    <source>
        <dbReference type="EMBL" id="KQL43665.1"/>
    </source>
</evidence>
<feature type="domain" description="Knr4/Smi1-like" evidence="1">
    <location>
        <begin position="33"/>
        <end position="177"/>
    </location>
</feature>
<sequence length="219" mass="25614">MKPWNAWKVRLDKFTDHIWEIGGDIEEVLVTKPATLQQVEEIEKKLGVKLPLSFRETLLQFSSKIQISWSLMEDVELIVECPQEYRKFNCDFGWDLKDLIRINRFKNIFIKEYHMNTDDPISKVWHNKLIFCDVGKGDFLAFDLTEGPDCPVVYLSRNNIQGHGYLLGKNFIDFMDRWTAIGCLGPDFSQINRFISSSTKQLDPNGTYAKKWINWIIGD</sequence>
<comment type="caution">
    <text evidence="2">The sequence shown here is derived from an EMBL/GenBank/DDBJ whole genome shotgun (WGS) entry which is preliminary data.</text>
</comment>
<dbReference type="InterPro" id="IPR018958">
    <property type="entry name" value="Knr4/Smi1-like_dom"/>
</dbReference>
<name>A0ABR5MZX7_BRECH</name>
<reference evidence="2 3" key="1">
    <citation type="submission" date="2015-09" db="EMBL/GenBank/DDBJ databases">
        <title>Genome sequencing project for genomic taxonomy and phylogenomics of Bacillus-like bacteria.</title>
        <authorList>
            <person name="Liu B."/>
            <person name="Wang J."/>
            <person name="Zhu Y."/>
            <person name="Liu G."/>
            <person name="Chen Q."/>
            <person name="Chen Z."/>
            <person name="Lan J."/>
            <person name="Che J."/>
            <person name="Ge C."/>
            <person name="Shi H."/>
            <person name="Pan Z."/>
            <person name="Liu X."/>
        </authorList>
    </citation>
    <scope>NUCLEOTIDE SEQUENCE [LARGE SCALE GENOMIC DNA]</scope>
    <source>
        <strain evidence="2 3">DSM 8552</strain>
    </source>
</reference>
<dbReference type="SMART" id="SM00860">
    <property type="entry name" value="SMI1_KNR4"/>
    <property type="match status" value="1"/>
</dbReference>